<dbReference type="InterPro" id="IPR025887">
    <property type="entry name" value="Glyco_hydro_31_N_dom"/>
</dbReference>
<dbReference type="Pfam" id="PF13802">
    <property type="entry name" value="Gal_mutarotas_2"/>
    <property type="match status" value="1"/>
</dbReference>
<dbReference type="InterPro" id="IPR030458">
    <property type="entry name" value="Glyco_hydro_31_AS"/>
</dbReference>
<dbReference type="Proteomes" id="UP000823638">
    <property type="component" value="Unassembled WGS sequence"/>
</dbReference>
<feature type="domain" description="Glycosyl hydrolase family 31 C-terminal" evidence="7">
    <location>
        <begin position="541"/>
        <end position="629"/>
    </location>
</feature>
<organism evidence="8 9">
    <name type="scientific">Candidatus Gallitreponema excrementavium</name>
    <dbReference type="NCBI Taxonomy" id="2840840"/>
    <lineage>
        <taxon>Bacteria</taxon>
        <taxon>Pseudomonadati</taxon>
        <taxon>Spirochaetota</taxon>
        <taxon>Spirochaetia</taxon>
        <taxon>Spirochaetales</taxon>
        <taxon>Candidatus Gallitreponema</taxon>
    </lineage>
</organism>
<dbReference type="PANTHER" id="PTHR22762">
    <property type="entry name" value="ALPHA-GLUCOSIDASE"/>
    <property type="match status" value="1"/>
</dbReference>
<gene>
    <name evidence="8" type="ORF">IAA81_10020</name>
</gene>
<dbReference type="SUPFAM" id="SSF51445">
    <property type="entry name" value="(Trans)glycosidases"/>
    <property type="match status" value="1"/>
</dbReference>
<name>A0A9D9HRJ4_9SPIR</name>
<evidence type="ECO:0000259" key="7">
    <source>
        <dbReference type="Pfam" id="PF21365"/>
    </source>
</evidence>
<dbReference type="Pfam" id="PF01055">
    <property type="entry name" value="Glyco_hydro_31_2nd"/>
    <property type="match status" value="1"/>
</dbReference>
<dbReference type="AlphaFoldDB" id="A0A9D9HRJ4"/>
<evidence type="ECO:0000313" key="8">
    <source>
        <dbReference type="EMBL" id="MBO8458543.1"/>
    </source>
</evidence>
<dbReference type="InterPro" id="IPR048395">
    <property type="entry name" value="Glyco_hydro_31_C"/>
</dbReference>
<proteinExistence type="inferred from homology"/>
<evidence type="ECO:0000256" key="4">
    <source>
        <dbReference type="RuleBase" id="RU361185"/>
    </source>
</evidence>
<dbReference type="GO" id="GO:0004553">
    <property type="term" value="F:hydrolase activity, hydrolyzing O-glycosyl compounds"/>
    <property type="evidence" value="ECO:0007669"/>
    <property type="project" value="InterPro"/>
</dbReference>
<dbReference type="PANTHER" id="PTHR22762:SF120">
    <property type="entry name" value="HETEROGLYCAN GLUCOSIDASE 1"/>
    <property type="match status" value="1"/>
</dbReference>
<reference evidence="8" key="2">
    <citation type="journal article" date="2021" name="PeerJ">
        <title>Extensive microbial diversity within the chicken gut microbiome revealed by metagenomics and culture.</title>
        <authorList>
            <person name="Gilroy R."/>
            <person name="Ravi A."/>
            <person name="Getino M."/>
            <person name="Pursley I."/>
            <person name="Horton D.L."/>
            <person name="Alikhan N.F."/>
            <person name="Baker D."/>
            <person name="Gharbi K."/>
            <person name="Hall N."/>
            <person name="Watson M."/>
            <person name="Adriaenssens E.M."/>
            <person name="Foster-Nyarko E."/>
            <person name="Jarju S."/>
            <person name="Secka A."/>
            <person name="Antonio M."/>
            <person name="Oren A."/>
            <person name="Chaudhuri R.R."/>
            <person name="La Ragione R."/>
            <person name="Hildebrand F."/>
            <person name="Pallen M.J."/>
        </authorList>
    </citation>
    <scope>NUCLEOTIDE SEQUENCE</scope>
    <source>
        <strain evidence="8">10532</strain>
    </source>
</reference>
<accession>A0A9D9HRJ4</accession>
<dbReference type="InterPro" id="IPR017853">
    <property type="entry name" value="GH"/>
</dbReference>
<keyword evidence="2 4" id="KW-0378">Hydrolase</keyword>
<dbReference type="SUPFAM" id="SSF51011">
    <property type="entry name" value="Glycosyl hydrolase domain"/>
    <property type="match status" value="1"/>
</dbReference>
<dbReference type="PROSITE" id="PS00129">
    <property type="entry name" value="GLYCOSYL_HYDROL_F31_1"/>
    <property type="match status" value="1"/>
</dbReference>
<evidence type="ECO:0000256" key="2">
    <source>
        <dbReference type="ARBA" id="ARBA00022801"/>
    </source>
</evidence>
<evidence type="ECO:0000256" key="1">
    <source>
        <dbReference type="ARBA" id="ARBA00007806"/>
    </source>
</evidence>
<dbReference type="EMBL" id="JADIMM010000115">
    <property type="protein sequence ID" value="MBO8458543.1"/>
    <property type="molecule type" value="Genomic_DNA"/>
</dbReference>
<dbReference type="Gene3D" id="2.60.40.4040">
    <property type="match status" value="1"/>
</dbReference>
<protein>
    <submittedName>
        <fullName evidence="8">Alpha-glucosidase</fullName>
    </submittedName>
</protein>
<dbReference type="Gene3D" id="2.60.40.1760">
    <property type="entry name" value="glycosyl hydrolase (family 31)"/>
    <property type="match status" value="1"/>
</dbReference>
<sequence>MIFRFDFGNPFCTEAVTKEIPAKTGLEAEKEFSVYGELSLNTGFSFKMSLQKNSVIYGFGQSMGGINKKGRKYISYCTDDPVHTEGKDSLYGAHNFFIIHNPGEKHTDLGFFFDYPGRITFDIAFTETDRIIISAEEKDISCYVIKPEGKNPLEDITRQFREIIGRSYIPPRWALGYMQSRWGYRTKEDIESVYENYTKAGIPLDSICMDIDYMVEFKDFTIDGEKFPSFPDFVSKLKKDGVRLVPIIDAGVKIEPGYDVYEEGVKNNYFCKKADGKDYVAGVWPGRTHFPDFLNPEARRWFGLKYKVLTDTGVEGFWNDMNEPAMFYSDEGLSEAVEALKNTDLSKLDINGFFAFKDKVTGIANNENDYKRFYHRCIQNGKEVTVNHHKIHNLFGYNMTRAAAEGLNEINPSKRFLLFSRASYIGMHRYGGIWTGDNSSWWSHIKLELSMMPGLNMCGILYTGADIGGFGYNASRELLMRWIEFGLFTPLMRNHAALGTRDQECYRFENPEDFARLIRFRYRLIPYIYTEYMKSALKNTMYFRPLSFVYPEDMDCLEIEDQLMVGESLMVAPVLEPNSTGRNIYLPEDMIEVRLTNTEEIIQTEIPKGRHYIKFPLDELVFYIRKGHALPLAKPAMRTDLIDFENLSYIGDKEVIQKAGKEGIPPYKVYIDDGFTTEYKEI</sequence>
<evidence type="ECO:0000259" key="5">
    <source>
        <dbReference type="Pfam" id="PF01055"/>
    </source>
</evidence>
<dbReference type="Pfam" id="PF21365">
    <property type="entry name" value="Glyco_hydro_31_3rd"/>
    <property type="match status" value="1"/>
</dbReference>
<comment type="caution">
    <text evidence="8">The sequence shown here is derived from an EMBL/GenBank/DDBJ whole genome shotgun (WGS) entry which is preliminary data.</text>
</comment>
<evidence type="ECO:0000259" key="6">
    <source>
        <dbReference type="Pfam" id="PF13802"/>
    </source>
</evidence>
<dbReference type="CDD" id="cd06604">
    <property type="entry name" value="GH31_glucosidase_II_MalA"/>
    <property type="match status" value="1"/>
</dbReference>
<feature type="domain" description="Glycoside hydrolase family 31 TIM barrel" evidence="5">
    <location>
        <begin position="168"/>
        <end position="530"/>
    </location>
</feature>
<reference evidence="8" key="1">
    <citation type="submission" date="2020-10" db="EMBL/GenBank/DDBJ databases">
        <authorList>
            <person name="Gilroy R."/>
        </authorList>
    </citation>
    <scope>NUCLEOTIDE SEQUENCE</scope>
    <source>
        <strain evidence="8">10532</strain>
    </source>
</reference>
<dbReference type="InterPro" id="IPR011013">
    <property type="entry name" value="Gal_mutarotase_sf_dom"/>
</dbReference>
<feature type="domain" description="Glycoside hydrolase family 31 N-terminal" evidence="6">
    <location>
        <begin position="44"/>
        <end position="122"/>
    </location>
</feature>
<dbReference type="Gene3D" id="3.20.20.80">
    <property type="entry name" value="Glycosidases"/>
    <property type="match status" value="1"/>
</dbReference>
<dbReference type="GO" id="GO:0030246">
    <property type="term" value="F:carbohydrate binding"/>
    <property type="evidence" value="ECO:0007669"/>
    <property type="project" value="InterPro"/>
</dbReference>
<dbReference type="CDD" id="cd14752">
    <property type="entry name" value="GH31_N"/>
    <property type="match status" value="1"/>
</dbReference>
<dbReference type="GO" id="GO:0005975">
    <property type="term" value="P:carbohydrate metabolic process"/>
    <property type="evidence" value="ECO:0007669"/>
    <property type="project" value="InterPro"/>
</dbReference>
<keyword evidence="3 4" id="KW-0326">Glycosidase</keyword>
<dbReference type="SUPFAM" id="SSF74650">
    <property type="entry name" value="Galactose mutarotase-like"/>
    <property type="match status" value="1"/>
</dbReference>
<evidence type="ECO:0000256" key="3">
    <source>
        <dbReference type="ARBA" id="ARBA00023295"/>
    </source>
</evidence>
<evidence type="ECO:0000313" key="9">
    <source>
        <dbReference type="Proteomes" id="UP000823638"/>
    </source>
</evidence>
<dbReference type="InterPro" id="IPR000322">
    <property type="entry name" value="Glyco_hydro_31_TIM"/>
</dbReference>
<comment type="similarity">
    <text evidence="1 4">Belongs to the glycosyl hydrolase 31 family.</text>
</comment>